<sequence>MRFLGGLFLSIFFIATFIFFHFLKTSTGTNQQVQFNIDESYYLENTVSKNKIKSVPNPNKNAYFGDLHIHTSNSFDAYTFGTLSKPELAYKYAQGESISHPTGYDIQLRRPLDFYAVTDHGFFLGLLPSAADTSSLFSKYEYTKSLHNLNDSVSNNLFDLFKRSTLFRNFARDTIDGLSDGTIDRNLIDDIQESVWKETIKAADDAYKPGVFTTFAGYEYTSAEDLYDNYLHRNVIFENTENLPNKIFSRLDSMNPEPLWEWMNNLRDNGVDSLAIPHNSNISGGTAFPMNYFNGDPIDDAYATMRSLNEPLVEITQVKGTSETHPLLSKNDEWASFETESPSEESNDMKNIKGAYVRNAYLRGMAIEEKGIANPYKFGLIGSSDSHVGGASYNEETFISKVGVLDGTPRLRGSVPFNKFYGFTIGKLIPNSMSNIDDKYYLSVGDRLIYFGASGLAGVWAEENTRESIFRALRNKETFATSGPRIKVRFFGGYDLENHDLNDDDLIKKAYAMSIPMGGNIYSNGLSSPTFLIWAIADPLGGLLQRSQVVKGWIENGEHNERVYDAVCSDGLEIDPETHRCPSNEAKVNISDCSTNNVGNSELKTLWKDPDFKKNQNAFYYVRVIENPSCRWSTWDSIRAGEKPRSDIDVTIQERAWSSPIWLKTSSEL</sequence>
<proteinExistence type="predicted"/>
<evidence type="ECO:0000313" key="3">
    <source>
        <dbReference type="Proteomes" id="UP000705230"/>
    </source>
</evidence>
<evidence type="ECO:0000256" key="1">
    <source>
        <dbReference type="SAM" id="Phobius"/>
    </source>
</evidence>
<organism evidence="2 3">
    <name type="scientific">SAR86 cluster bacterium</name>
    <dbReference type="NCBI Taxonomy" id="2030880"/>
    <lineage>
        <taxon>Bacteria</taxon>
        <taxon>Pseudomonadati</taxon>
        <taxon>Pseudomonadota</taxon>
        <taxon>Gammaproteobacteria</taxon>
        <taxon>SAR86 cluster</taxon>
    </lineage>
</organism>
<keyword evidence="1" id="KW-0812">Transmembrane</keyword>
<keyword evidence="1" id="KW-0472">Membrane</keyword>
<comment type="caution">
    <text evidence="2">The sequence shown here is derived from an EMBL/GenBank/DDBJ whole genome shotgun (WGS) entry which is preliminary data.</text>
</comment>
<reference evidence="2" key="1">
    <citation type="submission" date="2020-10" db="EMBL/GenBank/DDBJ databases">
        <title>Microbiome of the Black Sea water column analyzed by genome centric metagenomics.</title>
        <authorList>
            <person name="Cabello-Yeves P.J."/>
            <person name="Callieri C."/>
            <person name="Picazo A."/>
            <person name="Mehrshad M."/>
            <person name="Haro-Moreno J.M."/>
            <person name="Roda-Garcia J."/>
            <person name="Dzembekova N."/>
            <person name="Slabakova V."/>
            <person name="Slabakova N."/>
            <person name="Moncheva S."/>
            <person name="Rodriguez-Valera F."/>
        </authorList>
    </citation>
    <scope>NUCLEOTIDE SEQUENCE</scope>
    <source>
        <strain evidence="2">BS30m-G43</strain>
    </source>
</reference>
<dbReference type="InterPro" id="IPR022028">
    <property type="entry name" value="DUF3604"/>
</dbReference>
<dbReference type="Gene3D" id="3.20.20.140">
    <property type="entry name" value="Metal-dependent hydrolases"/>
    <property type="match status" value="1"/>
</dbReference>
<evidence type="ECO:0000313" key="2">
    <source>
        <dbReference type="EMBL" id="MBL6903046.1"/>
    </source>
</evidence>
<gene>
    <name evidence="2" type="ORF">ISR29_02480</name>
</gene>
<protein>
    <submittedName>
        <fullName evidence="2">DUF3604 domain-containing protein</fullName>
    </submittedName>
</protein>
<keyword evidence="1" id="KW-1133">Transmembrane helix</keyword>
<dbReference type="Proteomes" id="UP000705230">
    <property type="component" value="Unassembled WGS sequence"/>
</dbReference>
<accession>A0A937M2C4</accession>
<dbReference type="EMBL" id="JADHSG010000002">
    <property type="protein sequence ID" value="MBL6903046.1"/>
    <property type="molecule type" value="Genomic_DNA"/>
</dbReference>
<name>A0A937M2C4_9GAMM</name>
<dbReference type="AlphaFoldDB" id="A0A937M2C4"/>
<dbReference type="Pfam" id="PF12228">
    <property type="entry name" value="DUF3604"/>
    <property type="match status" value="1"/>
</dbReference>
<feature type="transmembrane region" description="Helical" evidence="1">
    <location>
        <begin position="7"/>
        <end position="23"/>
    </location>
</feature>